<dbReference type="PROSITE" id="PS51257">
    <property type="entry name" value="PROKAR_LIPOPROTEIN"/>
    <property type="match status" value="1"/>
</dbReference>
<proteinExistence type="predicted"/>
<dbReference type="EMBL" id="ANAH02000025">
    <property type="protein sequence ID" value="EPX58330.1"/>
    <property type="molecule type" value="Genomic_DNA"/>
</dbReference>
<dbReference type="AlphaFoldDB" id="S9P1I1"/>
<evidence type="ECO:0000256" key="1">
    <source>
        <dbReference type="SAM" id="SignalP"/>
    </source>
</evidence>
<comment type="caution">
    <text evidence="2">The sequence shown here is derived from an EMBL/GenBank/DDBJ whole genome shotgun (WGS) entry which is preliminary data.</text>
</comment>
<feature type="chain" id="PRO_5004554602" description="Lipoprotein" evidence="1">
    <location>
        <begin position="24"/>
        <end position="94"/>
    </location>
</feature>
<protein>
    <recommendedName>
        <fullName evidence="4">Lipoprotein</fullName>
    </recommendedName>
</protein>
<accession>S9P1I1</accession>
<sequence length="94" mass="10364">MKMTRIVALLGAGWLVGCGGVEAPMDEQTDLATREDMLPACNHKQFERIFYAEPAKLTEVGRWECNCDSNTAFQHGGTSLYYTDVNVEFCPVGG</sequence>
<gene>
    <name evidence="2" type="ORF">D187_004086</name>
</gene>
<evidence type="ECO:0000313" key="3">
    <source>
        <dbReference type="Proteomes" id="UP000011682"/>
    </source>
</evidence>
<dbReference type="RefSeq" id="WP_002630530.1">
    <property type="nucleotide sequence ID" value="NZ_ANAH02000025.1"/>
</dbReference>
<keyword evidence="1" id="KW-0732">Signal</keyword>
<dbReference type="OrthoDB" id="5514530at2"/>
<evidence type="ECO:0000313" key="2">
    <source>
        <dbReference type="EMBL" id="EPX58330.1"/>
    </source>
</evidence>
<keyword evidence="3" id="KW-1185">Reference proteome</keyword>
<evidence type="ECO:0008006" key="4">
    <source>
        <dbReference type="Google" id="ProtNLM"/>
    </source>
</evidence>
<reference evidence="2" key="1">
    <citation type="submission" date="2013-05" db="EMBL/GenBank/DDBJ databases">
        <title>Genome assembly of Cystobacter fuscus DSM 2262.</title>
        <authorList>
            <person name="Sharma G."/>
            <person name="Khatri I."/>
            <person name="Kaur C."/>
            <person name="Mayilraj S."/>
            <person name="Subramanian S."/>
        </authorList>
    </citation>
    <scope>NUCLEOTIDE SEQUENCE [LARGE SCALE GENOMIC DNA]</scope>
    <source>
        <strain evidence="2">DSM 2262</strain>
    </source>
</reference>
<feature type="signal peptide" evidence="1">
    <location>
        <begin position="1"/>
        <end position="23"/>
    </location>
</feature>
<name>S9P1I1_CYSF2</name>
<dbReference type="Proteomes" id="UP000011682">
    <property type="component" value="Unassembled WGS sequence"/>
</dbReference>
<organism evidence="2 3">
    <name type="scientific">Cystobacter fuscus (strain ATCC 25194 / DSM 2262 / NBRC 100088 / M29)</name>
    <dbReference type="NCBI Taxonomy" id="1242864"/>
    <lineage>
        <taxon>Bacteria</taxon>
        <taxon>Pseudomonadati</taxon>
        <taxon>Myxococcota</taxon>
        <taxon>Myxococcia</taxon>
        <taxon>Myxococcales</taxon>
        <taxon>Cystobacterineae</taxon>
        <taxon>Archangiaceae</taxon>
        <taxon>Cystobacter</taxon>
    </lineage>
</organism>